<evidence type="ECO:0000313" key="2">
    <source>
        <dbReference type="EMBL" id="MBO8195834.1"/>
    </source>
</evidence>
<keyword evidence="3" id="KW-1185">Reference proteome</keyword>
<dbReference type="EMBL" id="JADKMA010000222">
    <property type="protein sequence ID" value="MBO8195834.1"/>
    <property type="molecule type" value="Genomic_DNA"/>
</dbReference>
<dbReference type="InterPro" id="IPR011032">
    <property type="entry name" value="GroES-like_sf"/>
</dbReference>
<dbReference type="Gene3D" id="3.90.180.10">
    <property type="entry name" value="Medium-chain alcohol dehydrogenases, catalytic domain"/>
    <property type="match status" value="1"/>
</dbReference>
<dbReference type="RefSeq" id="WP_209243051.1">
    <property type="nucleotide sequence ID" value="NZ_JADKMA010000222.1"/>
</dbReference>
<dbReference type="PANTHER" id="PTHR43677:SF4">
    <property type="entry name" value="QUINONE OXIDOREDUCTASE-LIKE PROTEIN 2"/>
    <property type="match status" value="1"/>
</dbReference>
<dbReference type="SMART" id="SM00829">
    <property type="entry name" value="PKS_ER"/>
    <property type="match status" value="1"/>
</dbReference>
<dbReference type="InterPro" id="IPR036291">
    <property type="entry name" value="NAD(P)-bd_dom_sf"/>
</dbReference>
<name>A0ABS3XKI5_9ACTN</name>
<dbReference type="InterPro" id="IPR013149">
    <property type="entry name" value="ADH-like_C"/>
</dbReference>
<dbReference type="SUPFAM" id="SSF50129">
    <property type="entry name" value="GroES-like"/>
    <property type="match status" value="1"/>
</dbReference>
<gene>
    <name evidence="2" type="ORF">ITI46_29915</name>
</gene>
<organism evidence="2 3">
    <name type="scientific">Streptomyces oryzae</name>
    <dbReference type="NCBI Taxonomy" id="1434886"/>
    <lineage>
        <taxon>Bacteria</taxon>
        <taxon>Bacillati</taxon>
        <taxon>Actinomycetota</taxon>
        <taxon>Actinomycetes</taxon>
        <taxon>Kitasatosporales</taxon>
        <taxon>Streptomycetaceae</taxon>
        <taxon>Streptomyces</taxon>
    </lineage>
</organism>
<dbReference type="InterPro" id="IPR051397">
    <property type="entry name" value="Zn-ADH-like_protein"/>
</dbReference>
<dbReference type="Pfam" id="PF00107">
    <property type="entry name" value="ADH_zinc_N"/>
    <property type="match status" value="1"/>
</dbReference>
<reference evidence="2 3" key="1">
    <citation type="submission" date="2020-11" db="EMBL/GenBank/DDBJ databases">
        <title>Streptomyces spirodelae sp. nov., isolated from duckweed.</title>
        <authorList>
            <person name="Saimee Y."/>
            <person name="Duangmal K."/>
        </authorList>
    </citation>
    <scope>NUCLEOTIDE SEQUENCE [LARGE SCALE GENOMIC DNA]</scope>
    <source>
        <strain evidence="2 3">S16-07</strain>
    </source>
</reference>
<dbReference type="SUPFAM" id="SSF51735">
    <property type="entry name" value="NAD(P)-binding Rossmann-fold domains"/>
    <property type="match status" value="1"/>
</dbReference>
<dbReference type="PANTHER" id="PTHR43677">
    <property type="entry name" value="SHORT-CHAIN DEHYDROGENASE/REDUCTASE"/>
    <property type="match status" value="1"/>
</dbReference>
<proteinExistence type="predicted"/>
<evidence type="ECO:0000313" key="3">
    <source>
        <dbReference type="Proteomes" id="UP001519064"/>
    </source>
</evidence>
<dbReference type="InterPro" id="IPR020843">
    <property type="entry name" value="ER"/>
</dbReference>
<feature type="domain" description="Enoyl reductase (ER)" evidence="1">
    <location>
        <begin position="10"/>
        <end position="326"/>
    </location>
</feature>
<protein>
    <submittedName>
        <fullName evidence="2">Zinc-binding dehydrogenase</fullName>
    </submittedName>
</protein>
<sequence length="330" mass="33781">MRGIQVRQFGGPDVLEAVELPDPVPGPAQAVIEVAYADVIFLETQVRRDGAFFAPELPYVPGGAVGGRIGSLGEGVDAAWRGRQIVAKTTPAAQGGYAQRALAEIGTVSVVPPGLGVREATALVHDGPTAMRLFDNAVGEGALRPGAWVLVLAAAGGLGALLVQLAKAAGAHVVAAARGERKLALAREELGADAAVDYTRPGWTDQVRRTVGEPGVHVVFDGVGGTTGHAAFELTARGARFSAHGAPSGGFAQLDAEAAAQRQVTVAGIEQVQLTAAEAKPLLGRALFEAAAGRLRPVIGRTFALEEAAKAHAAIEAREVLGKTLLSVDS</sequence>
<accession>A0ABS3XKI5</accession>
<dbReference type="Proteomes" id="UP001519064">
    <property type="component" value="Unassembled WGS sequence"/>
</dbReference>
<evidence type="ECO:0000259" key="1">
    <source>
        <dbReference type="SMART" id="SM00829"/>
    </source>
</evidence>
<comment type="caution">
    <text evidence="2">The sequence shown here is derived from an EMBL/GenBank/DDBJ whole genome shotgun (WGS) entry which is preliminary data.</text>
</comment>
<dbReference type="Gene3D" id="3.40.50.720">
    <property type="entry name" value="NAD(P)-binding Rossmann-like Domain"/>
    <property type="match status" value="1"/>
</dbReference>